<feature type="signal peptide" evidence="1">
    <location>
        <begin position="1"/>
        <end position="35"/>
    </location>
</feature>
<reference evidence="2 3" key="1">
    <citation type="submission" date="2018-03" db="EMBL/GenBank/DDBJ databases">
        <title>Genomic Encyclopedia of Archaeal and Bacterial Type Strains, Phase II (KMG-II): from individual species to whole genera.</title>
        <authorList>
            <person name="Goeker M."/>
        </authorList>
    </citation>
    <scope>NUCLEOTIDE SEQUENCE [LARGE SCALE GENOMIC DNA]</scope>
    <source>
        <strain evidence="2 3">DSM 19711</strain>
    </source>
</reference>
<protein>
    <recommendedName>
        <fullName evidence="4">Tat pathway signal sequence domain protein</fullName>
    </recommendedName>
</protein>
<dbReference type="RefSeq" id="WP_106205881.1">
    <property type="nucleotide sequence ID" value="NZ_PVZF01000001.1"/>
</dbReference>
<evidence type="ECO:0000313" key="3">
    <source>
        <dbReference type="Proteomes" id="UP000238083"/>
    </source>
</evidence>
<dbReference type="EMBL" id="PVZF01000001">
    <property type="protein sequence ID" value="PRY17817.1"/>
    <property type="molecule type" value="Genomic_DNA"/>
</dbReference>
<comment type="caution">
    <text evidence="2">The sequence shown here is derived from an EMBL/GenBank/DDBJ whole genome shotgun (WGS) entry which is preliminary data.</text>
</comment>
<evidence type="ECO:0008006" key="4">
    <source>
        <dbReference type="Google" id="ProtNLM"/>
    </source>
</evidence>
<dbReference type="Proteomes" id="UP000238083">
    <property type="component" value="Unassembled WGS sequence"/>
</dbReference>
<accession>A0A2T0R9H5</accession>
<name>A0A2T0R9H5_9ACTN</name>
<keyword evidence="3" id="KW-1185">Reference proteome</keyword>
<evidence type="ECO:0000256" key="1">
    <source>
        <dbReference type="SAM" id="SignalP"/>
    </source>
</evidence>
<proteinExistence type="predicted"/>
<dbReference type="AlphaFoldDB" id="A0A2T0R9H5"/>
<evidence type="ECO:0000313" key="2">
    <source>
        <dbReference type="EMBL" id="PRY17817.1"/>
    </source>
</evidence>
<feature type="chain" id="PRO_5015479387" description="Tat pathway signal sequence domain protein" evidence="1">
    <location>
        <begin position="36"/>
        <end position="199"/>
    </location>
</feature>
<organism evidence="2 3">
    <name type="scientific">Kineococcus rhizosphaerae</name>
    <dbReference type="NCBI Taxonomy" id="559628"/>
    <lineage>
        <taxon>Bacteria</taxon>
        <taxon>Bacillati</taxon>
        <taxon>Actinomycetota</taxon>
        <taxon>Actinomycetes</taxon>
        <taxon>Kineosporiales</taxon>
        <taxon>Kineosporiaceae</taxon>
        <taxon>Kineococcus</taxon>
    </lineage>
</organism>
<sequence>MTVLAATATRRVVGAAATLALGAGLAAATTGTAEAATGSSTRARAVSVDSTVVVSADGLSVRSAVSASTDDTYVESRLTGRLTLACFAGGQVVRGSGSDGGVVVTGDLAGAPWYDNGYLVDAVAPAGTTSVSAPVVLKNVLRDRAGDLAAKPCAAGQTAGFYRYRVTGLASQRHAFDGTVVAHDASWRAVSYYFPAPAA</sequence>
<keyword evidence="1" id="KW-0732">Signal</keyword>
<gene>
    <name evidence="2" type="ORF">CLV37_10153</name>
</gene>